<evidence type="ECO:0000256" key="1">
    <source>
        <dbReference type="SAM" id="MobiDB-lite"/>
    </source>
</evidence>
<evidence type="ECO:0000313" key="2">
    <source>
        <dbReference type="EMBL" id="KAH7117532.1"/>
    </source>
</evidence>
<feature type="compositionally biased region" description="Low complexity" evidence="1">
    <location>
        <begin position="301"/>
        <end position="312"/>
    </location>
</feature>
<feature type="compositionally biased region" description="Basic residues" evidence="1">
    <location>
        <begin position="419"/>
        <end position="428"/>
    </location>
</feature>
<dbReference type="AlphaFoldDB" id="A0A9P9DEJ1"/>
<proteinExistence type="predicted"/>
<name>A0A9P9DEJ1_9HYPO</name>
<protein>
    <submittedName>
        <fullName evidence="2">Uncharacterized protein</fullName>
    </submittedName>
</protein>
<evidence type="ECO:0000313" key="3">
    <source>
        <dbReference type="Proteomes" id="UP000738349"/>
    </source>
</evidence>
<feature type="compositionally biased region" description="Low complexity" evidence="1">
    <location>
        <begin position="385"/>
        <end position="403"/>
    </location>
</feature>
<comment type="caution">
    <text evidence="2">The sequence shown here is derived from an EMBL/GenBank/DDBJ whole genome shotgun (WGS) entry which is preliminary data.</text>
</comment>
<organism evidence="2 3">
    <name type="scientific">Dactylonectria macrodidyma</name>
    <dbReference type="NCBI Taxonomy" id="307937"/>
    <lineage>
        <taxon>Eukaryota</taxon>
        <taxon>Fungi</taxon>
        <taxon>Dikarya</taxon>
        <taxon>Ascomycota</taxon>
        <taxon>Pezizomycotina</taxon>
        <taxon>Sordariomycetes</taxon>
        <taxon>Hypocreomycetidae</taxon>
        <taxon>Hypocreales</taxon>
        <taxon>Nectriaceae</taxon>
        <taxon>Dactylonectria</taxon>
    </lineage>
</organism>
<accession>A0A9P9DEJ1</accession>
<dbReference type="EMBL" id="JAGMUV010000028">
    <property type="protein sequence ID" value="KAH7117532.1"/>
    <property type="molecule type" value="Genomic_DNA"/>
</dbReference>
<sequence length="434" mass="48543">MSGSFYRRRPQETQKNTGGDMSMVVFVQPDCPSRFAYIDKHHIKGLNAETIARVYLPQPSWILATEYITLQTNADNSSTCIFFSLNLSIYNQQIDPSDWTEGWFLMHGRVHPYALTWEIDQVDDSESENRGFVEYTIPALIVRDQSYQPITPRNFSTMNCFPTTSPIVSFTGPIVGCGRSLLQQESIHTLGEVQLKCCGFVQLSTFIAPGSPDRTPYKGFHPFQVFVIFPIHANPWASLCKKMTDRQDTQFQPKAMFTCTGKVAGLLNHHQMIHPPDLERDYVFIVVPDTWTFLDRAMAASTSATPSPTTTSKQRSSASLPFNEAKALFTTPPKRKEEQPDPLRSVPAYAANLPATPPTSHGNHDIDHTPTKKPRLTTQDRLSNTQPSESSDSLQSPTTSSDTRTLDSIAALPPDPSTRPHRGRHPSKKSQGLD</sequence>
<reference evidence="2" key="1">
    <citation type="journal article" date="2021" name="Nat. Commun.">
        <title>Genetic determinants of endophytism in the Arabidopsis root mycobiome.</title>
        <authorList>
            <person name="Mesny F."/>
            <person name="Miyauchi S."/>
            <person name="Thiergart T."/>
            <person name="Pickel B."/>
            <person name="Atanasova L."/>
            <person name="Karlsson M."/>
            <person name="Huettel B."/>
            <person name="Barry K.W."/>
            <person name="Haridas S."/>
            <person name="Chen C."/>
            <person name="Bauer D."/>
            <person name="Andreopoulos W."/>
            <person name="Pangilinan J."/>
            <person name="LaButti K."/>
            <person name="Riley R."/>
            <person name="Lipzen A."/>
            <person name="Clum A."/>
            <person name="Drula E."/>
            <person name="Henrissat B."/>
            <person name="Kohler A."/>
            <person name="Grigoriev I.V."/>
            <person name="Martin F.M."/>
            <person name="Hacquard S."/>
        </authorList>
    </citation>
    <scope>NUCLEOTIDE SEQUENCE</scope>
    <source>
        <strain evidence="2">MPI-CAGE-AT-0147</strain>
    </source>
</reference>
<dbReference type="Proteomes" id="UP000738349">
    <property type="component" value="Unassembled WGS sequence"/>
</dbReference>
<dbReference type="OrthoDB" id="5153349at2759"/>
<keyword evidence="3" id="KW-1185">Reference proteome</keyword>
<gene>
    <name evidence="2" type="ORF">EDB81DRAFT_246016</name>
</gene>
<feature type="region of interest" description="Disordered" evidence="1">
    <location>
        <begin position="301"/>
        <end position="434"/>
    </location>
</feature>